<accession>E4V087</accession>
<evidence type="ECO:0000256" key="1">
    <source>
        <dbReference type="SAM" id="MobiDB-lite"/>
    </source>
</evidence>
<dbReference type="HOGENOM" id="CLU_940012_0_0_1"/>
<organism evidence="3">
    <name type="scientific">Arthroderma gypseum (strain ATCC MYA-4604 / CBS 118893)</name>
    <name type="common">Microsporum gypseum</name>
    <dbReference type="NCBI Taxonomy" id="535722"/>
    <lineage>
        <taxon>Eukaryota</taxon>
        <taxon>Fungi</taxon>
        <taxon>Dikarya</taxon>
        <taxon>Ascomycota</taxon>
        <taxon>Pezizomycotina</taxon>
        <taxon>Eurotiomycetes</taxon>
        <taxon>Eurotiomycetidae</taxon>
        <taxon>Onygenales</taxon>
        <taxon>Arthrodermataceae</taxon>
        <taxon>Nannizzia</taxon>
    </lineage>
</organism>
<dbReference type="InParanoid" id="E4V087"/>
<dbReference type="Proteomes" id="UP000002669">
    <property type="component" value="Unassembled WGS sequence"/>
</dbReference>
<protein>
    <submittedName>
        <fullName evidence="2">Uncharacterized protein</fullName>
    </submittedName>
</protein>
<dbReference type="RefSeq" id="XP_003171478.1">
    <property type="nucleotide sequence ID" value="XM_003171430.1"/>
</dbReference>
<evidence type="ECO:0000313" key="2">
    <source>
        <dbReference type="EMBL" id="EFR03024.1"/>
    </source>
</evidence>
<evidence type="ECO:0000313" key="3">
    <source>
        <dbReference type="Proteomes" id="UP000002669"/>
    </source>
</evidence>
<name>E4V087_ARTGP</name>
<feature type="region of interest" description="Disordered" evidence="1">
    <location>
        <begin position="266"/>
        <end position="296"/>
    </location>
</feature>
<dbReference type="AlphaFoldDB" id="E4V087"/>
<dbReference type="VEuPathDB" id="FungiDB:MGYG_06024"/>
<sequence length="296" mass="32718">MDSQGSQGNSGPPRPSGPGYSFQPRIAFIPGQVEITLWVNPCFQAFEPIKVESDVDVALDFFISSYSSVRFISVVLISGPSVIKLEEGGRRAAVYPCINKRLCQATTEPMYGKYPCVSSLYRWLKSNQSAAGGHRYCFFPNSRSTGIPHAERCCQLPRAKMMNAGSSGDDDDGQRILWLIGGQKPVEKSCPYSALFGGALEEAQGPKSSHGDIWAFNGHQYHPHSRGQKARRLSQNQVDADAGPRIIGSAIPYLYAELRPQPILRVGEKPTGERRRPSFDHIAVTRERERDRFGGK</sequence>
<dbReference type="EMBL" id="DS989826">
    <property type="protein sequence ID" value="EFR03024.1"/>
    <property type="molecule type" value="Genomic_DNA"/>
</dbReference>
<reference evidence="3" key="1">
    <citation type="journal article" date="2012" name="MBio">
        <title>Comparative genome analysis of Trichophyton rubrum and related dermatophytes reveals candidate genes involved in infection.</title>
        <authorList>
            <person name="Martinez D.A."/>
            <person name="Oliver B.G."/>
            <person name="Graeser Y."/>
            <person name="Goldberg J.M."/>
            <person name="Li W."/>
            <person name="Martinez-Rossi N.M."/>
            <person name="Monod M."/>
            <person name="Shelest E."/>
            <person name="Barton R.C."/>
            <person name="Birch E."/>
            <person name="Brakhage A.A."/>
            <person name="Chen Z."/>
            <person name="Gurr S.J."/>
            <person name="Heiman D."/>
            <person name="Heitman J."/>
            <person name="Kosti I."/>
            <person name="Rossi A."/>
            <person name="Saif S."/>
            <person name="Samalova M."/>
            <person name="Saunders C.W."/>
            <person name="Shea T."/>
            <person name="Summerbell R.C."/>
            <person name="Xu J."/>
            <person name="Young S."/>
            <person name="Zeng Q."/>
            <person name="Birren B.W."/>
            <person name="Cuomo C.A."/>
            <person name="White T.C."/>
        </authorList>
    </citation>
    <scope>NUCLEOTIDE SEQUENCE [LARGE SCALE GENOMIC DNA]</scope>
    <source>
        <strain evidence="3">ATCC MYA-4604 / CBS 118893</strain>
    </source>
</reference>
<dbReference type="GeneID" id="10026730"/>
<gene>
    <name evidence="2" type="ORF">MGYG_06024</name>
</gene>
<proteinExistence type="predicted"/>
<keyword evidence="3" id="KW-1185">Reference proteome</keyword>